<proteinExistence type="predicted"/>
<dbReference type="InterPro" id="IPR029058">
    <property type="entry name" value="AB_hydrolase_fold"/>
</dbReference>
<evidence type="ECO:0000313" key="3">
    <source>
        <dbReference type="EMBL" id="MBC3794795.1"/>
    </source>
</evidence>
<dbReference type="InterPro" id="IPR000801">
    <property type="entry name" value="Esterase-like"/>
</dbReference>
<dbReference type="Proteomes" id="UP000700732">
    <property type="component" value="Unassembled WGS sequence"/>
</dbReference>
<organism evidence="3 4">
    <name type="scientific">Spirosoma utsteinense</name>
    <dbReference type="NCBI Taxonomy" id="2585773"/>
    <lineage>
        <taxon>Bacteria</taxon>
        <taxon>Pseudomonadati</taxon>
        <taxon>Bacteroidota</taxon>
        <taxon>Cytophagia</taxon>
        <taxon>Cytophagales</taxon>
        <taxon>Cytophagaceae</taxon>
        <taxon>Spirosoma</taxon>
    </lineage>
</organism>
<keyword evidence="4" id="KW-1185">Reference proteome</keyword>
<dbReference type="Gene3D" id="3.40.50.1820">
    <property type="entry name" value="alpha/beta hydrolase"/>
    <property type="match status" value="1"/>
</dbReference>
<comment type="caution">
    <text evidence="3">The sequence shown here is derived from an EMBL/GenBank/DDBJ whole genome shotgun (WGS) entry which is preliminary data.</text>
</comment>
<dbReference type="EMBL" id="VFIA01000060">
    <property type="protein sequence ID" value="MBC3794795.1"/>
    <property type="molecule type" value="Genomic_DNA"/>
</dbReference>
<dbReference type="RefSeq" id="WP_186741660.1">
    <property type="nucleotide sequence ID" value="NZ_VFIA01000060.1"/>
</dbReference>
<gene>
    <name evidence="3" type="ORF">FH603_5327</name>
</gene>
<evidence type="ECO:0000256" key="1">
    <source>
        <dbReference type="ARBA" id="ARBA00022729"/>
    </source>
</evidence>
<keyword evidence="2 3" id="KW-0378">Hydrolase</keyword>
<dbReference type="InterPro" id="IPR050955">
    <property type="entry name" value="Plant_Biomass_Hydrol_Est"/>
</dbReference>
<dbReference type="Pfam" id="PF00756">
    <property type="entry name" value="Esterase"/>
    <property type="match status" value="1"/>
</dbReference>
<sequence>MYVASLLPFYVRHIGWLPLFLLVGSISFAQSDNVALDSMGANINRKNWKEAIKWAIKDGEDHPADKYWRYLNAAEFASLDKDTSLALHYTSLVAASDIATNAYFNANFDWLRDDPRWKALMTQIDQAIEQQKQERIRASLPFRKEQKRLLAQADQERAIVANGLSAEQLYQQLRQTRPLRSYSSTERYQYAWLSYKDSLEVPYMIQLPANFDPRKDYPLVVVLHGAVSQQSSFPDVADSTTTTGFFGASFVEQARQSDIIAVFPYGTRQYNWMQPDAGFDLVPKVIRQVKQMYPIADNRVYITGHSNGATGAFSYLMKEPSLFAGFSGINNRPQVRTGGTFLRNGGNRSFHNVATDYDYYFPLEGHRSVTALANQLGMDWSNQEVIGKRDHSYLMFSQDSSVKSVYQQLFANMLAKQRNPFANQLYWECDDVQHGRCDWLEIAGLDTLSTKANWHQSTNVSVRSWRSVEDPSVLLDSSSRAFVFPRRSGAVQASYSNNVFRLTTSHVNLIRLYLSPEMVDFKRPIRVLVNNKTVYSGLVHLDKEYLLTTYQREGDRQAVWANHLVLKVK</sequence>
<accession>A0ABR6WE12</accession>
<evidence type="ECO:0000313" key="4">
    <source>
        <dbReference type="Proteomes" id="UP000700732"/>
    </source>
</evidence>
<name>A0ABR6WE12_9BACT</name>
<dbReference type="PANTHER" id="PTHR43037:SF5">
    <property type="entry name" value="FERULOYL ESTERASE"/>
    <property type="match status" value="1"/>
</dbReference>
<dbReference type="SUPFAM" id="SSF53474">
    <property type="entry name" value="alpha/beta-Hydrolases"/>
    <property type="match status" value="1"/>
</dbReference>
<keyword evidence="1" id="KW-0732">Signal</keyword>
<evidence type="ECO:0000256" key="2">
    <source>
        <dbReference type="ARBA" id="ARBA00022801"/>
    </source>
</evidence>
<dbReference type="GO" id="GO:0016787">
    <property type="term" value="F:hydrolase activity"/>
    <property type="evidence" value="ECO:0007669"/>
    <property type="project" value="UniProtKB-KW"/>
</dbReference>
<dbReference type="PANTHER" id="PTHR43037">
    <property type="entry name" value="UNNAMED PRODUCT-RELATED"/>
    <property type="match status" value="1"/>
</dbReference>
<protein>
    <submittedName>
        <fullName evidence="3">Dienelactone hydrolase</fullName>
    </submittedName>
</protein>
<reference evidence="3 4" key="1">
    <citation type="submission" date="2019-06" db="EMBL/GenBank/DDBJ databases">
        <title>Spirosoma utsteinense sp. nov. isolated from Antarctic ice-free soils.</title>
        <authorList>
            <person name="Tahon G."/>
        </authorList>
    </citation>
    <scope>NUCLEOTIDE SEQUENCE [LARGE SCALE GENOMIC DNA]</scope>
    <source>
        <strain evidence="3 4">LMG 31447</strain>
    </source>
</reference>